<evidence type="ECO:0000313" key="2">
    <source>
        <dbReference type="EMBL" id="ORY23987.1"/>
    </source>
</evidence>
<dbReference type="FunCoup" id="A0A1Y2AP43">
    <property type="interactions" value="411"/>
</dbReference>
<dbReference type="Proteomes" id="UP000193986">
    <property type="component" value="Unassembled WGS sequence"/>
</dbReference>
<sequence>MSSFDPETAQNAQEIEMSFAVKTVEHLEAYEKLITGIPPHKLKLTPLDDELHSHLLEIFPEFKFEDALRNLDEDDMKSARGKERWRSFIMPYEKKLKDYNFGTLVRRDAERGYTEDNAILVTRVQFFGIEIARNRAGLNNKVYEDAQAKKASS</sequence>
<dbReference type="InterPro" id="IPR021148">
    <property type="entry name" value="Polysacc_synth_dom"/>
</dbReference>
<evidence type="ECO:0000313" key="3">
    <source>
        <dbReference type="Proteomes" id="UP000193986"/>
    </source>
</evidence>
<dbReference type="STRING" id="71784.A0A1Y2AP43"/>
<dbReference type="Pfam" id="PF04669">
    <property type="entry name" value="PBDC1"/>
    <property type="match status" value="1"/>
</dbReference>
<dbReference type="InParanoid" id="A0A1Y2AP43"/>
<keyword evidence="3" id="KW-1185">Reference proteome</keyword>
<reference evidence="2 3" key="1">
    <citation type="submission" date="2016-07" db="EMBL/GenBank/DDBJ databases">
        <title>Pervasive Adenine N6-methylation of Active Genes in Fungi.</title>
        <authorList>
            <consortium name="DOE Joint Genome Institute"/>
            <person name="Mondo S.J."/>
            <person name="Dannebaum R.O."/>
            <person name="Kuo R.C."/>
            <person name="Labutti K."/>
            <person name="Haridas S."/>
            <person name="Kuo A."/>
            <person name="Salamov A."/>
            <person name="Ahrendt S.R."/>
            <person name="Lipzen A."/>
            <person name="Sullivan W."/>
            <person name="Andreopoulos W.B."/>
            <person name="Clum A."/>
            <person name="Lindquist E."/>
            <person name="Daum C."/>
            <person name="Ramamoorthy G.K."/>
            <person name="Gryganskyi A."/>
            <person name="Culley D."/>
            <person name="Magnuson J.K."/>
            <person name="James T.Y."/>
            <person name="O'Malley M.A."/>
            <person name="Stajich J.E."/>
            <person name="Spatafora J.W."/>
            <person name="Visel A."/>
            <person name="Grigoriev I.V."/>
        </authorList>
    </citation>
    <scope>NUCLEOTIDE SEQUENCE [LARGE SCALE GENOMIC DNA]</scope>
    <source>
        <strain evidence="2 3">68-887.2</strain>
    </source>
</reference>
<evidence type="ECO:0000259" key="1">
    <source>
        <dbReference type="Pfam" id="PF04669"/>
    </source>
</evidence>
<dbReference type="InterPro" id="IPR008476">
    <property type="entry name" value="PBDC1_metazoa/fungi"/>
</dbReference>
<dbReference type="OrthoDB" id="10248897at2759"/>
<dbReference type="EMBL" id="MCFC01000073">
    <property type="protein sequence ID" value="ORY23987.1"/>
    <property type="molecule type" value="Genomic_DNA"/>
</dbReference>
<comment type="caution">
    <text evidence="2">The sequence shown here is derived from an EMBL/GenBank/DDBJ whole genome shotgun (WGS) entry which is preliminary data.</text>
</comment>
<protein>
    <submittedName>
        <fullName evidence="2">Putative polysaccharide biosynthesis protein</fullName>
    </submittedName>
</protein>
<proteinExistence type="predicted"/>
<name>A0A1Y2AP43_9TREE</name>
<dbReference type="InterPro" id="IPR023139">
    <property type="entry name" value="PBDC1-like_dom_sf"/>
</dbReference>
<dbReference type="PANTHER" id="PTHR13410:SF9">
    <property type="entry name" value="PROTEIN PBDC1"/>
    <property type="match status" value="1"/>
</dbReference>
<dbReference type="AlphaFoldDB" id="A0A1Y2AP43"/>
<dbReference type="PANTHER" id="PTHR13410">
    <property type="entry name" value="PROTEIN PBDC1"/>
    <property type="match status" value="1"/>
</dbReference>
<feature type="domain" description="Polysaccharide biosynthesis" evidence="1">
    <location>
        <begin position="15"/>
        <end position="144"/>
    </location>
</feature>
<gene>
    <name evidence="2" type="ORF">BCR39DRAFT_548056</name>
</gene>
<dbReference type="GO" id="GO:0005737">
    <property type="term" value="C:cytoplasm"/>
    <property type="evidence" value="ECO:0007669"/>
    <property type="project" value="TreeGrafter"/>
</dbReference>
<dbReference type="Gene3D" id="1.10.3560.10">
    <property type="entry name" value="yst0336 like domain"/>
    <property type="match status" value="1"/>
</dbReference>
<organism evidence="2 3">
    <name type="scientific">Naematelia encephala</name>
    <dbReference type="NCBI Taxonomy" id="71784"/>
    <lineage>
        <taxon>Eukaryota</taxon>
        <taxon>Fungi</taxon>
        <taxon>Dikarya</taxon>
        <taxon>Basidiomycota</taxon>
        <taxon>Agaricomycotina</taxon>
        <taxon>Tremellomycetes</taxon>
        <taxon>Tremellales</taxon>
        <taxon>Naemateliaceae</taxon>
        <taxon>Naematelia</taxon>
    </lineage>
</organism>
<accession>A0A1Y2AP43</accession>